<sequence>MIKKLIDIKLIQKVMQESENDYSIEVNDIVFIFATNKGDNYASEMFRASIEYTRSNGIKKEKKSLIIKAEPLSEGLQKDLITKSELFTTEMNMIMNTLVKMNELVKPEACFSGRGLYTQIKPSLLIMEDLAPLGFRMADRLNGLDDDHSLLAIRSLARFHASSVALCEKDPSVKQCYTHGMFSANQPKEMQMFFIEGVKNLSKEMVNWPELDPKIPQKLEKIADTVFEKASKANIFRDNEFNVINHGDYWINNMMFKYNDKNQPIAHIFVDFQFSHYSSPGIDLQYFFNTSLNDNYFTKNEQKLLEEYLRTLTLTMSRLKCQTKAPTMDELMKMYKDRAFLGMMASLIILPIILVKKDESMNINELMDASVNGSVVYGGKSFRKAIVKRLPIFDKMGFLD</sequence>
<dbReference type="PANTHER" id="PTHR11012:SF56">
    <property type="entry name" value="CHK KINASE-LIKE DOMAIN-CONTAINING PROTEIN-RELATED"/>
    <property type="match status" value="1"/>
</dbReference>
<dbReference type="GeneID" id="105365253"/>
<feature type="domain" description="CHK kinase-like" evidence="2">
    <location>
        <begin position="125"/>
        <end position="318"/>
    </location>
</feature>
<feature type="transmembrane region" description="Helical" evidence="1">
    <location>
        <begin position="338"/>
        <end position="355"/>
    </location>
</feature>
<dbReference type="Gene3D" id="3.90.1200.10">
    <property type="match status" value="1"/>
</dbReference>
<reference evidence="4" key="1">
    <citation type="submission" date="2025-08" db="UniProtKB">
        <authorList>
            <consortium name="RefSeq"/>
        </authorList>
    </citation>
    <scope>IDENTIFICATION</scope>
</reference>
<keyword evidence="1" id="KW-1133">Transmembrane helix</keyword>
<dbReference type="InterPro" id="IPR004119">
    <property type="entry name" value="EcKL"/>
</dbReference>
<accession>A0AAJ6YP69</accession>
<name>A0AAJ6YP69_9HYME</name>
<dbReference type="RefSeq" id="XP_011501669.1">
    <property type="nucleotide sequence ID" value="XM_011503367.1"/>
</dbReference>
<evidence type="ECO:0000256" key="1">
    <source>
        <dbReference type="SAM" id="Phobius"/>
    </source>
</evidence>
<keyword evidence="3" id="KW-1185">Reference proteome</keyword>
<evidence type="ECO:0000259" key="2">
    <source>
        <dbReference type="SMART" id="SM00587"/>
    </source>
</evidence>
<keyword evidence="1" id="KW-0472">Membrane</keyword>
<dbReference type="PANTHER" id="PTHR11012">
    <property type="entry name" value="PROTEIN KINASE-LIKE DOMAIN-CONTAINING"/>
    <property type="match status" value="1"/>
</dbReference>
<protein>
    <submittedName>
        <fullName evidence="4">Uncharacterized protein LOC105365253</fullName>
    </submittedName>
</protein>
<dbReference type="InterPro" id="IPR011009">
    <property type="entry name" value="Kinase-like_dom_sf"/>
</dbReference>
<keyword evidence="1" id="KW-0812">Transmembrane</keyword>
<proteinExistence type="predicted"/>
<dbReference type="SMART" id="SM00587">
    <property type="entry name" value="CHK"/>
    <property type="match status" value="1"/>
</dbReference>
<dbReference type="AlphaFoldDB" id="A0AAJ6YP69"/>
<dbReference type="Pfam" id="PF02958">
    <property type="entry name" value="EcKL"/>
    <property type="match status" value="1"/>
</dbReference>
<organism evidence="3 4">
    <name type="scientific">Ceratosolen solmsi marchali</name>
    <dbReference type="NCBI Taxonomy" id="326594"/>
    <lineage>
        <taxon>Eukaryota</taxon>
        <taxon>Metazoa</taxon>
        <taxon>Ecdysozoa</taxon>
        <taxon>Arthropoda</taxon>
        <taxon>Hexapoda</taxon>
        <taxon>Insecta</taxon>
        <taxon>Pterygota</taxon>
        <taxon>Neoptera</taxon>
        <taxon>Endopterygota</taxon>
        <taxon>Hymenoptera</taxon>
        <taxon>Apocrita</taxon>
        <taxon>Proctotrupomorpha</taxon>
        <taxon>Chalcidoidea</taxon>
        <taxon>Agaonidae</taxon>
        <taxon>Agaoninae</taxon>
        <taxon>Ceratosolen</taxon>
    </lineage>
</organism>
<evidence type="ECO:0000313" key="3">
    <source>
        <dbReference type="Proteomes" id="UP000695007"/>
    </source>
</evidence>
<gene>
    <name evidence="4" type="primary">LOC105365253</name>
</gene>
<dbReference type="InterPro" id="IPR015897">
    <property type="entry name" value="CHK_kinase-like"/>
</dbReference>
<dbReference type="SUPFAM" id="SSF56112">
    <property type="entry name" value="Protein kinase-like (PK-like)"/>
    <property type="match status" value="1"/>
</dbReference>
<evidence type="ECO:0000313" key="4">
    <source>
        <dbReference type="RefSeq" id="XP_011501669.1"/>
    </source>
</evidence>
<dbReference type="Proteomes" id="UP000695007">
    <property type="component" value="Unplaced"/>
</dbReference>
<dbReference type="KEGG" id="csol:105365253"/>